<sequence length="71" mass="8028">MNDLRAVCLCTQTINRHSYEQRKLGKNILRVSRTFQKLSACGLFAVQPALLLRLCGVLLTLTLMLLQLVLL</sequence>
<keyword evidence="1" id="KW-1133">Transmembrane helix</keyword>
<proteinExistence type="predicted"/>
<evidence type="ECO:0000313" key="3">
    <source>
        <dbReference type="Proteomes" id="UP000653454"/>
    </source>
</evidence>
<dbReference type="Proteomes" id="UP000653454">
    <property type="component" value="Unassembled WGS sequence"/>
</dbReference>
<evidence type="ECO:0000313" key="2">
    <source>
        <dbReference type="EMBL" id="CAG9134058.1"/>
    </source>
</evidence>
<gene>
    <name evidence="2" type="ORF">PLXY2_LOCUS12352</name>
</gene>
<keyword evidence="1" id="KW-0812">Transmembrane</keyword>
<feature type="transmembrane region" description="Helical" evidence="1">
    <location>
        <begin position="50"/>
        <end position="70"/>
    </location>
</feature>
<organism evidence="2 3">
    <name type="scientific">Plutella xylostella</name>
    <name type="common">Diamondback moth</name>
    <name type="synonym">Plutella maculipennis</name>
    <dbReference type="NCBI Taxonomy" id="51655"/>
    <lineage>
        <taxon>Eukaryota</taxon>
        <taxon>Metazoa</taxon>
        <taxon>Ecdysozoa</taxon>
        <taxon>Arthropoda</taxon>
        <taxon>Hexapoda</taxon>
        <taxon>Insecta</taxon>
        <taxon>Pterygota</taxon>
        <taxon>Neoptera</taxon>
        <taxon>Endopterygota</taxon>
        <taxon>Lepidoptera</taxon>
        <taxon>Glossata</taxon>
        <taxon>Ditrysia</taxon>
        <taxon>Yponomeutoidea</taxon>
        <taxon>Plutellidae</taxon>
        <taxon>Plutella</taxon>
    </lineage>
</organism>
<name>A0A8S4G4Z3_PLUXY</name>
<reference evidence="2" key="1">
    <citation type="submission" date="2020-11" db="EMBL/GenBank/DDBJ databases">
        <authorList>
            <person name="Whiteford S."/>
        </authorList>
    </citation>
    <scope>NUCLEOTIDE SEQUENCE</scope>
</reference>
<comment type="caution">
    <text evidence="2">The sequence shown here is derived from an EMBL/GenBank/DDBJ whole genome shotgun (WGS) entry which is preliminary data.</text>
</comment>
<evidence type="ECO:0000256" key="1">
    <source>
        <dbReference type="SAM" id="Phobius"/>
    </source>
</evidence>
<accession>A0A8S4G4Z3</accession>
<dbReference type="AlphaFoldDB" id="A0A8S4G4Z3"/>
<keyword evidence="1" id="KW-0472">Membrane</keyword>
<dbReference type="EMBL" id="CAJHNJ030000072">
    <property type="protein sequence ID" value="CAG9134058.1"/>
    <property type="molecule type" value="Genomic_DNA"/>
</dbReference>
<keyword evidence="3" id="KW-1185">Reference proteome</keyword>
<protein>
    <submittedName>
        <fullName evidence="2">(diamondback moth) hypothetical protein</fullName>
    </submittedName>
</protein>